<dbReference type="Gene3D" id="1.10.510.10">
    <property type="entry name" value="Transferase(Phosphotransferase) domain 1"/>
    <property type="match status" value="1"/>
</dbReference>
<comment type="catalytic activity">
    <reaction evidence="17">
        <text>L-threonyl-[protein] + ATP = O-phospho-L-threonyl-[protein] + ADP + H(+)</text>
        <dbReference type="Rhea" id="RHEA:46608"/>
        <dbReference type="Rhea" id="RHEA-COMP:11060"/>
        <dbReference type="Rhea" id="RHEA-COMP:11605"/>
        <dbReference type="ChEBI" id="CHEBI:15378"/>
        <dbReference type="ChEBI" id="CHEBI:30013"/>
        <dbReference type="ChEBI" id="CHEBI:30616"/>
        <dbReference type="ChEBI" id="CHEBI:61977"/>
        <dbReference type="ChEBI" id="CHEBI:456216"/>
        <dbReference type="EC" id="2.7.12.1"/>
    </reaction>
</comment>
<dbReference type="InterPro" id="IPR050940">
    <property type="entry name" value="Actin_reg-Ser/Thr_kinase"/>
</dbReference>
<comment type="similarity">
    <text evidence="4">Belongs to the protein kinase superfamily. TKL Ser/Thr protein kinase family.</text>
</comment>
<evidence type="ECO:0000256" key="4">
    <source>
        <dbReference type="ARBA" id="ARBA00005843"/>
    </source>
</evidence>
<proteinExistence type="evidence at transcript level"/>
<dbReference type="GO" id="GO:0005524">
    <property type="term" value="F:ATP binding"/>
    <property type="evidence" value="ECO:0007669"/>
    <property type="project" value="UniProtKB-UniRule"/>
</dbReference>
<keyword evidence="8" id="KW-0479">Metal-binding</keyword>
<keyword evidence="5" id="KW-0963">Cytoplasm</keyword>
<dbReference type="GO" id="GO:0030036">
    <property type="term" value="P:actin cytoskeleton organization"/>
    <property type="evidence" value="ECO:0007669"/>
    <property type="project" value="TreeGrafter"/>
</dbReference>
<dbReference type="PROSITE" id="PS00107">
    <property type="entry name" value="PROTEIN_KINASE_ATP"/>
    <property type="match status" value="1"/>
</dbReference>
<evidence type="ECO:0000256" key="13">
    <source>
        <dbReference type="ARBA" id="ARBA00022840"/>
    </source>
</evidence>
<dbReference type="SUPFAM" id="SSF56112">
    <property type="entry name" value="Protein kinase-like (PK-like)"/>
    <property type="match status" value="1"/>
</dbReference>
<organism evidence="22">
    <name type="scientific">Oscarella lobularis</name>
    <name type="common">Bubble oscar sponge</name>
    <name type="synonym">Halisarca lobularis</name>
    <dbReference type="NCBI Taxonomy" id="121494"/>
    <lineage>
        <taxon>Eukaryota</taxon>
        <taxon>Metazoa</taxon>
        <taxon>Porifera</taxon>
        <taxon>Homoscleromorpha</taxon>
        <taxon>Homosclerophorida</taxon>
        <taxon>Oscarellidae</taxon>
        <taxon>Oscarella</taxon>
    </lineage>
</organism>
<dbReference type="FunFam" id="3.30.200.20:FF:000038">
    <property type="entry name" value="LIM domain kinase 2"/>
    <property type="match status" value="1"/>
</dbReference>
<comment type="catalytic activity">
    <reaction evidence="18">
        <text>L-tyrosyl-[protein] + ATP = O-phospho-L-tyrosyl-[protein] + ADP + H(+)</text>
        <dbReference type="Rhea" id="RHEA:10596"/>
        <dbReference type="Rhea" id="RHEA-COMP:10136"/>
        <dbReference type="Rhea" id="RHEA-COMP:20101"/>
        <dbReference type="ChEBI" id="CHEBI:15378"/>
        <dbReference type="ChEBI" id="CHEBI:30616"/>
        <dbReference type="ChEBI" id="CHEBI:46858"/>
        <dbReference type="ChEBI" id="CHEBI:61978"/>
        <dbReference type="ChEBI" id="CHEBI:456216"/>
        <dbReference type="EC" id="2.7.12.1"/>
    </reaction>
</comment>
<dbReference type="InterPro" id="IPR017441">
    <property type="entry name" value="Protein_kinase_ATP_BS"/>
</dbReference>
<keyword evidence="15" id="KW-0464">Manganese</keyword>
<evidence type="ECO:0000256" key="18">
    <source>
        <dbReference type="ARBA" id="ARBA00051680"/>
    </source>
</evidence>
<evidence type="ECO:0000256" key="1">
    <source>
        <dbReference type="ARBA" id="ARBA00001936"/>
    </source>
</evidence>
<evidence type="ECO:0000256" key="8">
    <source>
        <dbReference type="ARBA" id="ARBA00022723"/>
    </source>
</evidence>
<keyword evidence="7" id="KW-0808">Transferase</keyword>
<dbReference type="Pfam" id="PF07714">
    <property type="entry name" value="PK_Tyr_Ser-Thr"/>
    <property type="match status" value="1"/>
</dbReference>
<evidence type="ECO:0000313" key="22">
    <source>
        <dbReference type="EMBL" id="AMO45680.1"/>
    </source>
</evidence>
<evidence type="ECO:0000256" key="16">
    <source>
        <dbReference type="ARBA" id="ARBA00049003"/>
    </source>
</evidence>
<dbReference type="EMBL" id="KU310947">
    <property type="protein sequence ID" value="AMO45680.1"/>
    <property type="molecule type" value="mRNA"/>
</dbReference>
<feature type="binding site" evidence="19">
    <location>
        <position position="183"/>
    </location>
    <ligand>
        <name>ATP</name>
        <dbReference type="ChEBI" id="CHEBI:30616"/>
    </ligand>
</feature>
<dbReference type="PANTHER" id="PTHR46485:SF4">
    <property type="entry name" value="LIM DOMAIN KINASE 1"/>
    <property type="match status" value="1"/>
</dbReference>
<evidence type="ECO:0000259" key="21">
    <source>
        <dbReference type="PROSITE" id="PS50011"/>
    </source>
</evidence>
<comment type="subcellular location">
    <subcellularLocation>
        <location evidence="3">Cytoplasm</location>
    </subcellularLocation>
</comment>
<keyword evidence="11 22" id="KW-0418">Kinase</keyword>
<keyword evidence="12" id="KW-0862">Zinc</keyword>
<dbReference type="Gene3D" id="3.30.200.20">
    <property type="entry name" value="Phosphorylase Kinase, domain 1"/>
    <property type="match status" value="1"/>
</dbReference>
<dbReference type="GO" id="GO:0004674">
    <property type="term" value="F:protein serine/threonine kinase activity"/>
    <property type="evidence" value="ECO:0007669"/>
    <property type="project" value="UniProtKB-KW"/>
</dbReference>
<keyword evidence="14" id="KW-0440">LIM domain</keyword>
<evidence type="ECO:0000256" key="5">
    <source>
        <dbReference type="ARBA" id="ARBA00022490"/>
    </source>
</evidence>
<evidence type="ECO:0000256" key="9">
    <source>
        <dbReference type="ARBA" id="ARBA00022737"/>
    </source>
</evidence>
<dbReference type="InterPro" id="IPR008266">
    <property type="entry name" value="Tyr_kinase_AS"/>
</dbReference>
<dbReference type="PRINTS" id="PR00109">
    <property type="entry name" value="TYRKINASE"/>
</dbReference>
<name>A0A127KTR7_OSCLO</name>
<dbReference type="InterPro" id="IPR011009">
    <property type="entry name" value="Kinase-like_dom_sf"/>
</dbReference>
<feature type="domain" description="Protein kinase" evidence="21">
    <location>
        <begin position="154"/>
        <end position="407"/>
    </location>
</feature>
<evidence type="ECO:0000256" key="12">
    <source>
        <dbReference type="ARBA" id="ARBA00022833"/>
    </source>
</evidence>
<evidence type="ECO:0000256" key="17">
    <source>
        <dbReference type="ARBA" id="ARBA00049308"/>
    </source>
</evidence>
<comment type="cofactor">
    <cofactor evidence="2">
        <name>Mg(2+)</name>
        <dbReference type="ChEBI" id="CHEBI:18420"/>
    </cofactor>
</comment>
<evidence type="ECO:0000256" key="10">
    <source>
        <dbReference type="ARBA" id="ARBA00022741"/>
    </source>
</evidence>
<feature type="compositionally biased region" description="Polar residues" evidence="20">
    <location>
        <begin position="86"/>
        <end position="99"/>
    </location>
</feature>
<accession>A0A127KTR7</accession>
<evidence type="ECO:0000256" key="6">
    <source>
        <dbReference type="ARBA" id="ARBA00022527"/>
    </source>
</evidence>
<evidence type="ECO:0000256" key="15">
    <source>
        <dbReference type="ARBA" id="ARBA00023211"/>
    </source>
</evidence>
<dbReference type="AlphaFoldDB" id="A0A127KTR7"/>
<evidence type="ECO:0000256" key="19">
    <source>
        <dbReference type="PROSITE-ProRule" id="PRU10141"/>
    </source>
</evidence>
<dbReference type="InterPro" id="IPR000719">
    <property type="entry name" value="Prot_kinase_dom"/>
</dbReference>
<dbReference type="PROSITE" id="PS00109">
    <property type="entry name" value="PROTEIN_KINASE_TYR"/>
    <property type="match status" value="1"/>
</dbReference>
<feature type="region of interest" description="Disordered" evidence="20">
    <location>
        <begin position="86"/>
        <end position="118"/>
    </location>
</feature>
<evidence type="ECO:0000256" key="11">
    <source>
        <dbReference type="ARBA" id="ARBA00022777"/>
    </source>
</evidence>
<comment type="cofactor">
    <cofactor evidence="1">
        <name>Mn(2+)</name>
        <dbReference type="ChEBI" id="CHEBI:29035"/>
    </cofactor>
</comment>
<keyword evidence="10 19" id="KW-0547">Nucleotide-binding</keyword>
<dbReference type="GO" id="GO:0005634">
    <property type="term" value="C:nucleus"/>
    <property type="evidence" value="ECO:0007669"/>
    <property type="project" value="TreeGrafter"/>
</dbReference>
<dbReference type="PANTHER" id="PTHR46485">
    <property type="entry name" value="LIM DOMAIN KINASE 1"/>
    <property type="match status" value="1"/>
</dbReference>
<reference evidence="22" key="1">
    <citation type="journal article" date="2016" name="Dev. Biol.">
        <title>ROCK inhibition abolishes the establishment of the aquiferous system in Ephydatia muelleri (Porifera, Demospongiae).</title>
        <authorList>
            <person name="Schenkelaars Q."/>
            <person name="Quintero O."/>
            <person name="Hall C."/>
            <person name="Fierro-Constain L."/>
            <person name="Renard E."/>
            <person name="Borchiellini C."/>
            <person name="Hill A.L."/>
        </authorList>
    </citation>
    <scope>NUCLEOTIDE SEQUENCE</scope>
</reference>
<evidence type="ECO:0000256" key="2">
    <source>
        <dbReference type="ARBA" id="ARBA00001946"/>
    </source>
</evidence>
<keyword evidence="9" id="KW-0677">Repeat</keyword>
<dbReference type="GO" id="GO:0004712">
    <property type="term" value="F:protein serine/threonine/tyrosine kinase activity"/>
    <property type="evidence" value="ECO:0007669"/>
    <property type="project" value="UniProtKB-EC"/>
</dbReference>
<keyword evidence="13 19" id="KW-0067">ATP-binding</keyword>
<comment type="catalytic activity">
    <reaction evidence="16">
        <text>L-seryl-[protein] + ATP = O-phospho-L-seryl-[protein] + ADP + H(+)</text>
        <dbReference type="Rhea" id="RHEA:17989"/>
        <dbReference type="Rhea" id="RHEA-COMP:9863"/>
        <dbReference type="Rhea" id="RHEA-COMP:11604"/>
        <dbReference type="ChEBI" id="CHEBI:15378"/>
        <dbReference type="ChEBI" id="CHEBI:29999"/>
        <dbReference type="ChEBI" id="CHEBI:30616"/>
        <dbReference type="ChEBI" id="CHEBI:83421"/>
        <dbReference type="ChEBI" id="CHEBI:456216"/>
        <dbReference type="EC" id="2.7.12.1"/>
    </reaction>
</comment>
<evidence type="ECO:0000256" key="3">
    <source>
        <dbReference type="ARBA" id="ARBA00004496"/>
    </source>
</evidence>
<dbReference type="PROSITE" id="PS50011">
    <property type="entry name" value="PROTEIN_KINASE_DOM"/>
    <property type="match status" value="1"/>
</dbReference>
<sequence length="439" mass="49313">MSNHDAEIEIDCETETEDRPLRKSARDYLEVLRHQKLADTTERREEHLVDINGQSVRGRSLKEIKRLVDDGGSAKGRLTIEYGFVSQPTSPSARRANSSGGEGSPCGEAFRRRRPQTMPVKKFSKGLNPVSALGRARSVRLSVSGQRTFQAEDLEFGDVLGKGFFGQVVKVKHKATGDVMVVKELMNMDEDAQQGFKYEIHLLQRLEHENILRFMGLLFIKNEIHLVTEFISGGTLNEKIEKEGTGLSLTTKVSFTKDIAAGMAYLHENSVIHRDLTSHNCLIKENDSIVVSDFGLARVLTDDKQNAPRRMTIVGSPYWMAPEMMTGKNYDERVDIFSYGIIICEIIGGVSADPDFLPRGQDFGLDEVDFVEQLLGSCPEPFLVVALQCTSVNPDERSPFEICNHWMSCYLTMLLTGSNGIKSPPLESFRRRRSRIYNV</sequence>
<protein>
    <submittedName>
        <fullName evidence="22">Lim kinase</fullName>
    </submittedName>
</protein>
<evidence type="ECO:0000256" key="20">
    <source>
        <dbReference type="SAM" id="MobiDB-lite"/>
    </source>
</evidence>
<keyword evidence="6" id="KW-0723">Serine/threonine-protein kinase</keyword>
<dbReference type="GO" id="GO:0005737">
    <property type="term" value="C:cytoplasm"/>
    <property type="evidence" value="ECO:0007669"/>
    <property type="project" value="UniProtKB-SubCell"/>
</dbReference>
<evidence type="ECO:0000256" key="7">
    <source>
        <dbReference type="ARBA" id="ARBA00022679"/>
    </source>
</evidence>
<dbReference type="GO" id="GO:0046872">
    <property type="term" value="F:metal ion binding"/>
    <property type="evidence" value="ECO:0007669"/>
    <property type="project" value="UniProtKB-KW"/>
</dbReference>
<evidence type="ECO:0000256" key="14">
    <source>
        <dbReference type="ARBA" id="ARBA00023038"/>
    </source>
</evidence>
<dbReference type="InterPro" id="IPR001245">
    <property type="entry name" value="Ser-Thr/Tyr_kinase_cat_dom"/>
</dbReference>